<dbReference type="Pfam" id="PF13649">
    <property type="entry name" value="Methyltransf_25"/>
    <property type="match status" value="1"/>
</dbReference>
<dbReference type="CDD" id="cd02440">
    <property type="entry name" value="AdoMet_MTases"/>
    <property type="match status" value="1"/>
</dbReference>
<name>A0AAE3G9C7_9PSEU</name>
<dbReference type="RefSeq" id="WP_253767393.1">
    <property type="nucleotide sequence ID" value="NZ_JAMTCK010000002.1"/>
</dbReference>
<protein>
    <submittedName>
        <fullName evidence="2">Phospholipid N-methyltransferase</fullName>
    </submittedName>
</protein>
<dbReference type="Proteomes" id="UP001206128">
    <property type="component" value="Unassembled WGS sequence"/>
</dbReference>
<organism evidence="2 3">
    <name type="scientific">Goodfellowiella coeruleoviolacea</name>
    <dbReference type="NCBI Taxonomy" id="334858"/>
    <lineage>
        <taxon>Bacteria</taxon>
        <taxon>Bacillati</taxon>
        <taxon>Actinomycetota</taxon>
        <taxon>Actinomycetes</taxon>
        <taxon>Pseudonocardiales</taxon>
        <taxon>Pseudonocardiaceae</taxon>
        <taxon>Goodfellowiella</taxon>
    </lineage>
</organism>
<evidence type="ECO:0000313" key="2">
    <source>
        <dbReference type="EMBL" id="MCP2164081.1"/>
    </source>
</evidence>
<dbReference type="SUPFAM" id="SSF53335">
    <property type="entry name" value="S-adenosyl-L-methionine-dependent methyltransferases"/>
    <property type="match status" value="1"/>
</dbReference>
<dbReference type="InterPro" id="IPR041698">
    <property type="entry name" value="Methyltransf_25"/>
</dbReference>
<comment type="caution">
    <text evidence="2">The sequence shown here is derived from an EMBL/GenBank/DDBJ whole genome shotgun (WGS) entry which is preliminary data.</text>
</comment>
<reference evidence="2" key="1">
    <citation type="submission" date="2022-06" db="EMBL/GenBank/DDBJ databases">
        <title>Genomic Encyclopedia of Archaeal and Bacterial Type Strains, Phase II (KMG-II): from individual species to whole genera.</title>
        <authorList>
            <person name="Goeker M."/>
        </authorList>
    </citation>
    <scope>NUCLEOTIDE SEQUENCE</scope>
    <source>
        <strain evidence="2">DSM 43935</strain>
    </source>
</reference>
<dbReference type="AlphaFoldDB" id="A0AAE3G9C7"/>
<accession>A0AAE3G9C7</accession>
<dbReference type="InterPro" id="IPR029063">
    <property type="entry name" value="SAM-dependent_MTases_sf"/>
</dbReference>
<keyword evidence="3" id="KW-1185">Reference proteome</keyword>
<sequence length="218" mass="23753">MQVTDRKAGQSTDTGLFFREFIRSPIRTAAVAPSSRFLAEQITVPVAERGDPVVVELGPGTGAFTKEIQRRLRGRGRHLAIELNPRLADLLGKRYPEVDVVCGDASTLPDVLAERGLRADVVVSGLPWVAFPTTAARPLLTLVAQSLAEGGVFTQFTYGWTRWTTPARRQLQNLRDTFEEVVVSRTVWRNIPPAVVYLARRPRVAGAGGAPREAGPGA</sequence>
<dbReference type="Gene3D" id="3.40.50.150">
    <property type="entry name" value="Vaccinia Virus protein VP39"/>
    <property type="match status" value="1"/>
</dbReference>
<proteinExistence type="predicted"/>
<evidence type="ECO:0000313" key="3">
    <source>
        <dbReference type="Proteomes" id="UP001206128"/>
    </source>
</evidence>
<gene>
    <name evidence="2" type="ORF">LX83_000921</name>
</gene>
<feature type="domain" description="Methyltransferase" evidence="1">
    <location>
        <begin position="54"/>
        <end position="151"/>
    </location>
</feature>
<dbReference type="EMBL" id="JAMTCK010000002">
    <property type="protein sequence ID" value="MCP2164081.1"/>
    <property type="molecule type" value="Genomic_DNA"/>
</dbReference>
<evidence type="ECO:0000259" key="1">
    <source>
        <dbReference type="Pfam" id="PF13649"/>
    </source>
</evidence>